<reference evidence="1" key="1">
    <citation type="submission" date="2021-02" db="EMBL/GenBank/DDBJ databases">
        <title>Neisseriaceae sp. 26B isolated from the cloaca of a Common Toad-headed Turtle (Mesoclemmys nasuta).</title>
        <authorList>
            <person name="Spergser J."/>
            <person name="Busse H.-J."/>
        </authorList>
    </citation>
    <scope>NUCLEOTIDE SEQUENCE</scope>
    <source>
        <strain evidence="1">26B</strain>
    </source>
</reference>
<dbReference type="Proteomes" id="UP000653156">
    <property type="component" value="Chromosome"/>
</dbReference>
<organism evidence="1 2">
    <name type="scientific">Paralysiella testudinis</name>
    <dbReference type="NCBI Taxonomy" id="2809020"/>
    <lineage>
        <taxon>Bacteria</taxon>
        <taxon>Pseudomonadati</taxon>
        <taxon>Pseudomonadota</taxon>
        <taxon>Betaproteobacteria</taxon>
        <taxon>Neisseriales</taxon>
        <taxon>Neisseriaceae</taxon>
        <taxon>Paralysiella</taxon>
    </lineage>
</organism>
<dbReference type="RefSeq" id="WP_230339157.1">
    <property type="nucleotide sequence ID" value="NZ_CP069798.1"/>
</dbReference>
<keyword evidence="2" id="KW-1185">Reference proteome</keyword>
<dbReference type="KEGG" id="ptes:JQU52_14530"/>
<dbReference type="EMBL" id="CP069798">
    <property type="protein sequence ID" value="QRQ81853.1"/>
    <property type="molecule type" value="Genomic_DNA"/>
</dbReference>
<evidence type="ECO:0000313" key="2">
    <source>
        <dbReference type="Proteomes" id="UP000653156"/>
    </source>
</evidence>
<name>A0A892ZGT4_9NEIS</name>
<protein>
    <submittedName>
        <fullName evidence="1">Uncharacterized protein</fullName>
    </submittedName>
</protein>
<proteinExistence type="predicted"/>
<gene>
    <name evidence="1" type="ORF">JQU52_14530</name>
</gene>
<dbReference type="AlphaFoldDB" id="A0A892ZGT4"/>
<sequence length="64" mass="6919">MYKKQKDKEILSLSSLWCVCGAIAEAPGFVNVDKRIKKCLSLLTKSTCASSAPQARIGKVAAYV</sequence>
<accession>A0A892ZGT4</accession>
<evidence type="ECO:0000313" key="1">
    <source>
        <dbReference type="EMBL" id="QRQ81853.1"/>
    </source>
</evidence>